<protein>
    <submittedName>
        <fullName evidence="1">Uncharacterized protein</fullName>
    </submittedName>
</protein>
<proteinExistence type="predicted"/>
<dbReference type="EMBL" id="VSSQ01045017">
    <property type="protein sequence ID" value="MPM98891.1"/>
    <property type="molecule type" value="Genomic_DNA"/>
</dbReference>
<sequence length="123" mass="14788">MKDVCFQRMIENHDQQSREHIIHGTCDPINAFFDDLLRKTHDKKKNRRCFKKNLIPFHLRIFICDFRSGGNKRKGNNHERIENSKQFFSEKKNDFIQNMHDRPSIDGFIMVNVHRNKLGKTVF</sequence>
<name>A0A645EC29_9ZZZZ</name>
<dbReference type="AlphaFoldDB" id="A0A645EC29"/>
<accession>A0A645EC29</accession>
<evidence type="ECO:0000313" key="1">
    <source>
        <dbReference type="EMBL" id="MPM98891.1"/>
    </source>
</evidence>
<gene>
    <name evidence="1" type="ORF">SDC9_146081</name>
</gene>
<comment type="caution">
    <text evidence="1">The sequence shown here is derived from an EMBL/GenBank/DDBJ whole genome shotgun (WGS) entry which is preliminary data.</text>
</comment>
<reference evidence="1" key="1">
    <citation type="submission" date="2019-08" db="EMBL/GenBank/DDBJ databases">
        <authorList>
            <person name="Kucharzyk K."/>
            <person name="Murdoch R.W."/>
            <person name="Higgins S."/>
            <person name="Loffler F."/>
        </authorList>
    </citation>
    <scope>NUCLEOTIDE SEQUENCE</scope>
</reference>
<organism evidence="1">
    <name type="scientific">bioreactor metagenome</name>
    <dbReference type="NCBI Taxonomy" id="1076179"/>
    <lineage>
        <taxon>unclassified sequences</taxon>
        <taxon>metagenomes</taxon>
        <taxon>ecological metagenomes</taxon>
    </lineage>
</organism>